<dbReference type="InterPro" id="IPR011604">
    <property type="entry name" value="PDDEXK-like_dom_sf"/>
</dbReference>
<dbReference type="InterPro" id="IPR011335">
    <property type="entry name" value="Restrct_endonuc-II-like"/>
</dbReference>
<dbReference type="Gene3D" id="3.90.320.10">
    <property type="match status" value="1"/>
</dbReference>
<dbReference type="Proteomes" id="UP000033881">
    <property type="component" value="Unassembled WGS sequence"/>
</dbReference>
<sequence>MRNGKRKQTNMKYDKYLFHCSMLPLLTTKSRVKGELSETCKTELTKIWIESEYGRARDVTTKFTEKGIICEQDSIDLLNKKLASSFVKNTELLKNDYITGTPDIRDTAIWDIKTSWDLLSYVQSDFDKAKKTYYYQLLGYMALVGAKSGHIAYCLVDTPDSFIRDELYRFSFQHDPESAEYKEKEQEIIKNMKFGDIPEEKRVKIFDFEFDQKAIDEVYEKVKEWRKFLNDLHL</sequence>
<reference evidence="1 2" key="1">
    <citation type="journal article" date="2015" name="Nature">
        <title>rRNA introns, odd ribosomes, and small enigmatic genomes across a large radiation of phyla.</title>
        <authorList>
            <person name="Brown C.T."/>
            <person name="Hug L.A."/>
            <person name="Thomas B.C."/>
            <person name="Sharon I."/>
            <person name="Castelle C.J."/>
            <person name="Singh A."/>
            <person name="Wilkins M.J."/>
            <person name="Williams K.H."/>
            <person name="Banfield J.F."/>
        </authorList>
    </citation>
    <scope>NUCLEOTIDE SEQUENCE [LARGE SCALE GENOMIC DNA]</scope>
</reference>
<name>A0A0G0M7P9_9BACT</name>
<dbReference type="AlphaFoldDB" id="A0A0G0M7P9"/>
<evidence type="ECO:0000313" key="1">
    <source>
        <dbReference type="EMBL" id="KKR00144.1"/>
    </source>
</evidence>
<dbReference type="EMBL" id="LBWB01000016">
    <property type="protein sequence ID" value="KKR00144.1"/>
    <property type="molecule type" value="Genomic_DNA"/>
</dbReference>
<dbReference type="SUPFAM" id="SSF52980">
    <property type="entry name" value="Restriction endonuclease-like"/>
    <property type="match status" value="1"/>
</dbReference>
<comment type="caution">
    <text evidence="1">The sequence shown here is derived from an EMBL/GenBank/DDBJ whole genome shotgun (WGS) entry which is preliminary data.</text>
</comment>
<dbReference type="STRING" id="1618574.UT24_C0016G0033"/>
<organism evidence="1 2">
    <name type="scientific">Candidatus Woesebacteria bacterium GW2011_GWB1_39_12</name>
    <dbReference type="NCBI Taxonomy" id="1618574"/>
    <lineage>
        <taxon>Bacteria</taxon>
        <taxon>Candidatus Woeseibacteriota</taxon>
    </lineage>
</organism>
<evidence type="ECO:0008006" key="3">
    <source>
        <dbReference type="Google" id="ProtNLM"/>
    </source>
</evidence>
<proteinExistence type="predicted"/>
<accession>A0A0G0M7P9</accession>
<gene>
    <name evidence="1" type="ORF">UT24_C0016G0033</name>
</gene>
<protein>
    <recommendedName>
        <fullName evidence="3">PD-(D/E)XK endonuclease-like domain-containing protein</fullName>
    </recommendedName>
</protein>
<evidence type="ECO:0000313" key="2">
    <source>
        <dbReference type="Proteomes" id="UP000033881"/>
    </source>
</evidence>